<dbReference type="GO" id="GO:0052689">
    <property type="term" value="F:carboxylic ester hydrolase activity"/>
    <property type="evidence" value="ECO:0007669"/>
    <property type="project" value="UniProtKB-ARBA"/>
</dbReference>
<dbReference type="Gene3D" id="3.40.50.1820">
    <property type="entry name" value="alpha/beta hydrolase"/>
    <property type="match status" value="2"/>
</dbReference>
<protein>
    <submittedName>
        <fullName evidence="4">Dienelactone hydrolase</fullName>
    </submittedName>
</protein>
<name>A0A940YCS7_9BURK</name>
<dbReference type="Proteomes" id="UP000676246">
    <property type="component" value="Unassembled WGS sequence"/>
</dbReference>
<keyword evidence="3" id="KW-0732">Signal</keyword>
<keyword evidence="1 4" id="KW-0378">Hydrolase</keyword>
<comment type="caution">
    <text evidence="4">The sequence shown here is derived from an EMBL/GenBank/DDBJ whole genome shotgun (WGS) entry which is preliminary data.</text>
</comment>
<keyword evidence="5" id="KW-1185">Reference proteome</keyword>
<sequence length="337" mass="35506">MAALALCAGATLSPAWAGLGMTRLPASGDDGPVTVFYPSDAAERPVWAGWQPVPLATDAPPAAGNGRLVVLSHGSGGTPWVHLDLARRLTEAGFVVALPQHRGDHAGDPGTPGPESWSRRPGEVRRAIDAVLADGRWPGLDARRVGLWGLSAGGHTALELAGGRWSPARFAEHCRQHIAEDFAACVGLYAELTGGPLDGLKRWLAPRALDSRFGSDTTWRHERDERIAAVVAVVPLAADFDPASLQRPAVPLGLVNAAQDRWLLPAWHGLRVLQGCTGCEDLATLPDGGHGAMLSPPPPVGGLAGRLLADPPGFDRAATVPAVEQRTVAFFQRHLLR</sequence>
<evidence type="ECO:0000256" key="3">
    <source>
        <dbReference type="SAM" id="SignalP"/>
    </source>
</evidence>
<dbReference type="AlphaFoldDB" id="A0A940YCS7"/>
<dbReference type="InterPro" id="IPR029058">
    <property type="entry name" value="AB_hydrolase_fold"/>
</dbReference>
<dbReference type="SUPFAM" id="SSF53474">
    <property type="entry name" value="alpha/beta-Hydrolases"/>
    <property type="match status" value="1"/>
</dbReference>
<reference evidence="4 5" key="1">
    <citation type="submission" date="2021-04" db="EMBL/GenBank/DDBJ databases">
        <title>The genome sequence of Ideonella sp. 3Y2.</title>
        <authorList>
            <person name="Liu Y."/>
        </authorList>
    </citation>
    <scope>NUCLEOTIDE SEQUENCE [LARGE SCALE GENOMIC DNA]</scope>
    <source>
        <strain evidence="4 5">3Y2</strain>
    </source>
</reference>
<dbReference type="PIRSF" id="PIRSF031982">
    <property type="entry name" value="UCP031982_abhydr"/>
    <property type="match status" value="1"/>
</dbReference>
<dbReference type="InterPro" id="IPR050261">
    <property type="entry name" value="FrsA_esterase"/>
</dbReference>
<gene>
    <name evidence="4" type="ORF">KAK03_09610</name>
</gene>
<evidence type="ECO:0000313" key="4">
    <source>
        <dbReference type="EMBL" id="MBQ0930746.1"/>
    </source>
</evidence>
<evidence type="ECO:0000256" key="1">
    <source>
        <dbReference type="ARBA" id="ARBA00022801"/>
    </source>
</evidence>
<dbReference type="PANTHER" id="PTHR22946">
    <property type="entry name" value="DIENELACTONE HYDROLASE DOMAIN-CONTAINING PROTEIN-RELATED"/>
    <property type="match status" value="1"/>
</dbReference>
<feature type="chain" id="PRO_5037718244" evidence="3">
    <location>
        <begin position="18"/>
        <end position="337"/>
    </location>
</feature>
<feature type="region of interest" description="Disordered" evidence="2">
    <location>
        <begin position="100"/>
        <end position="121"/>
    </location>
</feature>
<proteinExistence type="predicted"/>
<evidence type="ECO:0000313" key="5">
    <source>
        <dbReference type="Proteomes" id="UP000676246"/>
    </source>
</evidence>
<dbReference type="EMBL" id="JAGQDD010000005">
    <property type="protein sequence ID" value="MBQ0930746.1"/>
    <property type="molecule type" value="Genomic_DNA"/>
</dbReference>
<evidence type="ECO:0000256" key="2">
    <source>
        <dbReference type="SAM" id="MobiDB-lite"/>
    </source>
</evidence>
<accession>A0A940YCS7</accession>
<dbReference type="PANTHER" id="PTHR22946:SF9">
    <property type="entry name" value="POLYKETIDE TRANSFERASE AF380"/>
    <property type="match status" value="1"/>
</dbReference>
<dbReference type="InterPro" id="IPR016986">
    <property type="entry name" value="UCP031982_abhydr"/>
</dbReference>
<feature type="signal peptide" evidence="3">
    <location>
        <begin position="1"/>
        <end position="17"/>
    </location>
</feature>
<organism evidence="4 5">
    <name type="scientific">Ideonella alba</name>
    <dbReference type="NCBI Taxonomy" id="2824118"/>
    <lineage>
        <taxon>Bacteria</taxon>
        <taxon>Pseudomonadati</taxon>
        <taxon>Pseudomonadota</taxon>
        <taxon>Betaproteobacteria</taxon>
        <taxon>Burkholderiales</taxon>
        <taxon>Sphaerotilaceae</taxon>
        <taxon>Ideonella</taxon>
    </lineage>
</organism>